<dbReference type="AlphaFoldDB" id="A0A0E9QS85"/>
<reference evidence="1" key="2">
    <citation type="journal article" date="2015" name="Fish Shellfish Immunol.">
        <title>Early steps in the European eel (Anguilla anguilla)-Vibrio vulnificus interaction in the gills: Role of the RtxA13 toxin.</title>
        <authorList>
            <person name="Callol A."/>
            <person name="Pajuelo D."/>
            <person name="Ebbesson L."/>
            <person name="Teles M."/>
            <person name="MacKenzie S."/>
            <person name="Amaro C."/>
        </authorList>
    </citation>
    <scope>NUCLEOTIDE SEQUENCE</scope>
</reference>
<sequence length="28" mass="3480">MTLPTHKRQMKQYPKLTKIERSFIDLIY</sequence>
<protein>
    <submittedName>
        <fullName evidence="1">Uncharacterized protein</fullName>
    </submittedName>
</protein>
<dbReference type="EMBL" id="GBXM01088863">
    <property type="protein sequence ID" value="JAH19714.1"/>
    <property type="molecule type" value="Transcribed_RNA"/>
</dbReference>
<proteinExistence type="predicted"/>
<organism evidence="1">
    <name type="scientific">Anguilla anguilla</name>
    <name type="common">European freshwater eel</name>
    <name type="synonym">Muraena anguilla</name>
    <dbReference type="NCBI Taxonomy" id="7936"/>
    <lineage>
        <taxon>Eukaryota</taxon>
        <taxon>Metazoa</taxon>
        <taxon>Chordata</taxon>
        <taxon>Craniata</taxon>
        <taxon>Vertebrata</taxon>
        <taxon>Euteleostomi</taxon>
        <taxon>Actinopterygii</taxon>
        <taxon>Neopterygii</taxon>
        <taxon>Teleostei</taxon>
        <taxon>Anguilliformes</taxon>
        <taxon>Anguillidae</taxon>
        <taxon>Anguilla</taxon>
    </lineage>
</organism>
<reference evidence="1" key="1">
    <citation type="submission" date="2014-11" db="EMBL/GenBank/DDBJ databases">
        <authorList>
            <person name="Amaro Gonzalez C."/>
        </authorList>
    </citation>
    <scope>NUCLEOTIDE SEQUENCE</scope>
</reference>
<name>A0A0E9QS85_ANGAN</name>
<evidence type="ECO:0000313" key="1">
    <source>
        <dbReference type="EMBL" id="JAH19714.1"/>
    </source>
</evidence>
<accession>A0A0E9QS85</accession>